<gene>
    <name evidence="2" type="ORF">SAMN04487906_2567</name>
</gene>
<dbReference type="OrthoDB" id="1428473at2"/>
<accession>A0A1I6ULJ0</accession>
<dbReference type="Gene3D" id="3.10.450.360">
    <property type="match status" value="1"/>
</dbReference>
<evidence type="ECO:0000313" key="3">
    <source>
        <dbReference type="Proteomes" id="UP000183209"/>
    </source>
</evidence>
<keyword evidence="1" id="KW-0732">Signal</keyword>
<name>A0A1I6ULJ0_9FLAO</name>
<proteinExistence type="predicted"/>
<dbReference type="SUPFAM" id="SSF160574">
    <property type="entry name" value="BT0923-like"/>
    <property type="match status" value="1"/>
</dbReference>
<organism evidence="2 3">
    <name type="scientific">Zhouia amylolytica</name>
    <dbReference type="NCBI Taxonomy" id="376730"/>
    <lineage>
        <taxon>Bacteria</taxon>
        <taxon>Pseudomonadati</taxon>
        <taxon>Bacteroidota</taxon>
        <taxon>Flavobacteriia</taxon>
        <taxon>Flavobacteriales</taxon>
        <taxon>Flavobacteriaceae</taxon>
        <taxon>Zhouia</taxon>
    </lineage>
</organism>
<dbReference type="Proteomes" id="UP000183209">
    <property type="component" value="Unassembled WGS sequence"/>
</dbReference>
<evidence type="ECO:0000313" key="2">
    <source>
        <dbReference type="EMBL" id="SFT02281.1"/>
    </source>
</evidence>
<evidence type="ECO:0008006" key="4">
    <source>
        <dbReference type="Google" id="ProtNLM"/>
    </source>
</evidence>
<evidence type="ECO:0000256" key="1">
    <source>
        <dbReference type="SAM" id="SignalP"/>
    </source>
</evidence>
<feature type="signal peptide" evidence="1">
    <location>
        <begin position="1"/>
        <end position="18"/>
    </location>
</feature>
<dbReference type="AlphaFoldDB" id="A0A1I6ULJ0"/>
<protein>
    <recommendedName>
        <fullName evidence="4">Beta-lactamase-inhibitor-like, PepSY-like</fullName>
    </recommendedName>
</protein>
<dbReference type="RefSeq" id="WP_074979283.1">
    <property type="nucleotide sequence ID" value="NZ_FPAG01000007.1"/>
</dbReference>
<sequence>MKTFIFGLVFLGFTNLTAAQEVIASVNYDKSSFKSELTTPVKNSEYLSNFDTKNVSEVISDFQKYVANYDLANAKVYTSEDPSIYHISFSEGNNRVEATYNQEGALISCIEKYENVRLPLTISSKIARQYPDWEFNKVNCTIKYVKNSDAIIAYEVAIKKDSKRKTVKYTL</sequence>
<feature type="chain" id="PRO_5010213389" description="Beta-lactamase-inhibitor-like, PepSY-like" evidence="1">
    <location>
        <begin position="19"/>
        <end position="171"/>
    </location>
</feature>
<reference evidence="2 3" key="1">
    <citation type="submission" date="2016-10" db="EMBL/GenBank/DDBJ databases">
        <authorList>
            <person name="de Groot N.N."/>
        </authorList>
    </citation>
    <scope>NUCLEOTIDE SEQUENCE [LARGE SCALE GENOMIC DNA]</scope>
    <source>
        <strain evidence="2 3">CGMCC 1.6114</strain>
    </source>
</reference>
<dbReference type="EMBL" id="FPAG01000007">
    <property type="protein sequence ID" value="SFT02281.1"/>
    <property type="molecule type" value="Genomic_DNA"/>
</dbReference>